<dbReference type="EMBL" id="BT070713">
    <property type="protein sequence ID" value="ACN40216.1"/>
    <property type="molecule type" value="mRNA"/>
</dbReference>
<dbReference type="EMBL" id="EF081522">
    <property type="protein sequence ID" value="ABK20918.1"/>
    <property type="molecule type" value="mRNA"/>
</dbReference>
<comment type="similarity">
    <text evidence="1">Belongs to the metallothionein superfamily. Type 15 family.</text>
</comment>
<protein>
    <recommendedName>
        <fullName evidence="7">Metallothionein-like protein</fullName>
    </recommendedName>
</protein>
<reference evidence="4" key="2">
    <citation type="journal article" date="2008" name="BMC Genomics">
        <title>A conifer genomics resource of 200,000 spruce (Picea spp.) ESTs and 6,464 high-quality, sequence-finished full-length cDNAs for Sitka spruce (Picea sitchensis).</title>
        <authorList>
            <person name="Ralph S.G."/>
            <person name="Chun H.J."/>
            <person name="Kolosova N."/>
            <person name="Cooper D."/>
            <person name="Oddy C."/>
            <person name="Ritland C.E."/>
            <person name="Kirkpatrick R."/>
            <person name="Moore R."/>
            <person name="Barber S."/>
            <person name="Holt R.A."/>
            <person name="Jones S.J."/>
            <person name="Marra M.A."/>
            <person name="Douglas C.J."/>
            <person name="Ritland K."/>
            <person name="Bohlmann J."/>
        </authorList>
    </citation>
    <scope>NUCLEOTIDE SEQUENCE</scope>
    <source>
        <tissue evidence="4">Green portion of the leader tissue</tissue>
    </source>
</reference>
<organism evidence="4">
    <name type="scientific">Picea sitchensis</name>
    <name type="common">Sitka spruce</name>
    <name type="synonym">Pinus sitchensis</name>
    <dbReference type="NCBI Taxonomy" id="3332"/>
    <lineage>
        <taxon>Eukaryota</taxon>
        <taxon>Viridiplantae</taxon>
        <taxon>Streptophyta</taxon>
        <taxon>Embryophyta</taxon>
        <taxon>Tracheophyta</taxon>
        <taxon>Spermatophyta</taxon>
        <taxon>Pinopsida</taxon>
        <taxon>Pinidae</taxon>
        <taxon>Conifers I</taxon>
        <taxon>Pinales</taxon>
        <taxon>Pinaceae</taxon>
        <taxon>Picea</taxon>
    </lineage>
</organism>
<dbReference type="EMBL" id="BT070369">
    <property type="protein sequence ID" value="ACN39885.1"/>
    <property type="molecule type" value="mRNA"/>
</dbReference>
<dbReference type="PANTHER" id="PTHR33357">
    <property type="entry name" value="METALLOTHIONEIN-LIKE PROTEIN 3"/>
    <property type="match status" value="1"/>
</dbReference>
<reference evidence="5" key="1">
    <citation type="submission" date="2007-06" db="EMBL/GenBank/DDBJ databases">
        <title>Full length cDNA sequences from Sitka Spruce (Picea sitchensis).</title>
        <authorList>
            <person name="Ralph S.G."/>
            <person name="Chun H.E."/>
            <person name="Liao N."/>
            <person name="Ali J."/>
            <person name="Reid K."/>
            <person name="Kolosova N."/>
            <person name="Cooper N."/>
            <person name="Cullis C."/>
            <person name="Jancsik S."/>
            <person name="Moore R."/>
            <person name="Mayo M."/>
            <person name="Wagner S."/>
            <person name="Holt R.A."/>
            <person name="Jones S.J.M."/>
            <person name="Marra M.A."/>
            <person name="Ritland C.E."/>
            <person name="Ritland K."/>
            <person name="Bohlmann J."/>
        </authorList>
    </citation>
    <scope>NUCLEOTIDE SEQUENCE</scope>
    <source>
        <tissue evidence="5">Green portion of the leader tissue</tissue>
    </source>
</reference>
<dbReference type="EMBL" id="BT070244">
    <property type="protein sequence ID" value="ACN39764.1"/>
    <property type="molecule type" value="mRNA"/>
</dbReference>
<dbReference type="EMBL" id="EF081507">
    <property type="protein sequence ID" value="ABK20903.1"/>
    <property type="molecule type" value="mRNA"/>
</dbReference>
<dbReference type="EMBL" id="EF082010">
    <property type="protein sequence ID" value="ABK21389.1"/>
    <property type="molecule type" value="mRNA"/>
</dbReference>
<evidence type="ECO:0000313" key="5">
    <source>
        <dbReference type="EMBL" id="ABR16862.1"/>
    </source>
</evidence>
<dbReference type="GO" id="GO:0006878">
    <property type="term" value="P:intracellular copper ion homeostasis"/>
    <property type="evidence" value="ECO:0007669"/>
    <property type="project" value="InterPro"/>
</dbReference>
<keyword evidence="2" id="KW-0479">Metal-binding</keyword>
<proteinExistence type="evidence at transcript level"/>
<dbReference type="EMBL" id="EF081469">
    <property type="protein sequence ID" value="ABK20874.1"/>
    <property type="molecule type" value="mRNA"/>
</dbReference>
<evidence type="ECO:0000256" key="2">
    <source>
        <dbReference type="ARBA" id="ARBA00022723"/>
    </source>
</evidence>
<reference evidence="6" key="3">
    <citation type="submission" date="2009-02" db="EMBL/GenBank/DDBJ databases">
        <title>Full length sequence-verified cDNA sequences from Sitka spruce (Picea sitchensis).</title>
        <authorList>
            <person name="Reid K.E."/>
            <person name="Liao N."/>
            <person name="Ralph S."/>
            <person name="Kolosova N."/>
            <person name="Oddy C."/>
            <person name="Moore R."/>
            <person name="Mayo M."/>
            <person name="Wagner S."/>
            <person name="King J."/>
            <person name="Yanchuk A."/>
            <person name="Holt R."/>
            <person name="Jones S."/>
            <person name="Marra M."/>
            <person name="Ritland C.E."/>
            <person name="Ritland K."/>
            <person name="Bohlmann J."/>
        </authorList>
    </citation>
    <scope>NUCLEOTIDE SEQUENCE</scope>
    <source>
        <tissue evidence="6">Green portion of the leader tissue</tissue>
    </source>
</reference>
<dbReference type="EMBL" id="BT070524">
    <property type="protein sequence ID" value="ACN40034.1"/>
    <property type="molecule type" value="mRNA"/>
</dbReference>
<dbReference type="EMBL" id="EF081562">
    <property type="protein sequence ID" value="ABK20954.1"/>
    <property type="molecule type" value="mRNA"/>
</dbReference>
<dbReference type="EMBL" id="BT070774">
    <property type="protein sequence ID" value="ACN40274.1"/>
    <property type="molecule type" value="mRNA"/>
</dbReference>
<evidence type="ECO:0000256" key="3">
    <source>
        <dbReference type="ARBA" id="ARBA00022851"/>
    </source>
</evidence>
<accession>A9NJR3</accession>
<name>A9NJR3_PICSI</name>
<evidence type="ECO:0000313" key="6">
    <source>
        <dbReference type="EMBL" id="ACN39764.1"/>
    </source>
</evidence>
<dbReference type="AlphaFoldDB" id="A9NJR3"/>
<dbReference type="EMBL" id="EF677359">
    <property type="protein sequence ID" value="ABR17185.1"/>
    <property type="molecule type" value="mRNA"/>
</dbReference>
<evidence type="ECO:0000313" key="4">
    <source>
        <dbReference type="EMBL" id="ABK20874.1"/>
    </source>
</evidence>
<dbReference type="EMBL" id="EF082449">
    <property type="protein sequence ID" value="ABK21807.1"/>
    <property type="molecule type" value="mRNA"/>
</dbReference>
<evidence type="ECO:0008006" key="7">
    <source>
        <dbReference type="Google" id="ProtNLM"/>
    </source>
</evidence>
<dbReference type="InterPro" id="IPR044671">
    <property type="entry name" value="MT3"/>
</dbReference>
<sequence>MSSGCGNCDCADKSQCTKKGNTFGLEIVVETNYNGINFQYENMDAENDCKCGPSCKCNGCTCHN</sequence>
<dbReference type="GO" id="GO:0008270">
    <property type="term" value="F:zinc ion binding"/>
    <property type="evidence" value="ECO:0007669"/>
    <property type="project" value="InterPro"/>
</dbReference>
<dbReference type="PANTHER" id="PTHR33357:SF3">
    <property type="entry name" value="METALLOTHIONEIN-LIKE PROTEIN 3"/>
    <property type="match status" value="1"/>
</dbReference>
<dbReference type="EMBL" id="EF081479">
    <property type="protein sequence ID" value="ABK20882.1"/>
    <property type="molecule type" value="mRNA"/>
</dbReference>
<dbReference type="EMBL" id="EF677002">
    <property type="protein sequence ID" value="ABR16862.1"/>
    <property type="molecule type" value="mRNA"/>
</dbReference>
<dbReference type="EMBL" id="EF085635">
    <property type="protein sequence ID" value="ABK24938.1"/>
    <property type="molecule type" value="mRNA"/>
</dbReference>
<dbReference type="EMBL" id="BT070487">
    <property type="protein sequence ID" value="ACN39998.1"/>
    <property type="molecule type" value="mRNA"/>
</dbReference>
<evidence type="ECO:0000256" key="1">
    <source>
        <dbReference type="ARBA" id="ARBA00005802"/>
    </source>
</evidence>
<dbReference type="GO" id="GO:0005507">
    <property type="term" value="F:copper ion binding"/>
    <property type="evidence" value="ECO:0007669"/>
    <property type="project" value="InterPro"/>
</dbReference>
<keyword evidence="3" id="KW-0480">Metal-thiolate cluster</keyword>